<dbReference type="EMBL" id="PJRQ01000022">
    <property type="protein sequence ID" value="PLR15745.1"/>
    <property type="molecule type" value="Genomic_DNA"/>
</dbReference>
<evidence type="ECO:0000256" key="5">
    <source>
        <dbReference type="SAM" id="MobiDB-lite"/>
    </source>
</evidence>
<evidence type="ECO:0000313" key="11">
    <source>
        <dbReference type="Proteomes" id="UP000281192"/>
    </source>
</evidence>
<evidence type="ECO:0000256" key="6">
    <source>
        <dbReference type="SAM" id="Phobius"/>
    </source>
</evidence>
<keyword evidence="11" id="KW-1185">Reference proteome</keyword>
<evidence type="ECO:0000259" key="7">
    <source>
        <dbReference type="Pfam" id="PF03544"/>
    </source>
</evidence>
<dbReference type="InterPro" id="IPR037682">
    <property type="entry name" value="TonB_C"/>
</dbReference>
<dbReference type="Gene3D" id="3.30.1150.10">
    <property type="match status" value="1"/>
</dbReference>
<feature type="transmembrane region" description="Helical" evidence="6">
    <location>
        <begin position="117"/>
        <end position="140"/>
    </location>
</feature>
<dbReference type="Proteomes" id="UP000234483">
    <property type="component" value="Unassembled WGS sequence"/>
</dbReference>
<name>A0A2N5CTV4_9CAUL</name>
<gene>
    <name evidence="8" type="ORF">C1707_05840</name>
    <name evidence="9" type="ORF">CFHF_11640</name>
</gene>
<reference evidence="8 11" key="2">
    <citation type="submission" date="2018-01" db="EMBL/GenBank/DDBJ databases">
        <title>Complete genome sequence of Caulobacter flavus RHGG3.</title>
        <authorList>
            <person name="Yang E."/>
        </authorList>
    </citation>
    <scope>NUCLEOTIDE SEQUENCE [LARGE SCALE GENOMIC DNA]</scope>
    <source>
        <strain evidence="8 11">RHGG3</strain>
    </source>
</reference>
<evidence type="ECO:0000256" key="2">
    <source>
        <dbReference type="ARBA" id="ARBA00022692"/>
    </source>
</evidence>
<evidence type="ECO:0000313" key="10">
    <source>
        <dbReference type="Proteomes" id="UP000234483"/>
    </source>
</evidence>
<proteinExistence type="predicted"/>
<evidence type="ECO:0000313" key="8">
    <source>
        <dbReference type="EMBL" id="AYV45811.1"/>
    </source>
</evidence>
<accession>A0A2N5CTV4</accession>
<feature type="region of interest" description="Disordered" evidence="5">
    <location>
        <begin position="1"/>
        <end position="23"/>
    </location>
</feature>
<evidence type="ECO:0000256" key="3">
    <source>
        <dbReference type="ARBA" id="ARBA00022989"/>
    </source>
</evidence>
<keyword evidence="3 6" id="KW-1133">Transmembrane helix</keyword>
<dbReference type="NCBIfam" id="TIGR01352">
    <property type="entry name" value="tonB_Cterm"/>
    <property type="match status" value="1"/>
</dbReference>
<organism evidence="9 10">
    <name type="scientific">Caulobacter flavus</name>
    <dbReference type="NCBI Taxonomy" id="1679497"/>
    <lineage>
        <taxon>Bacteria</taxon>
        <taxon>Pseudomonadati</taxon>
        <taxon>Pseudomonadota</taxon>
        <taxon>Alphaproteobacteria</taxon>
        <taxon>Caulobacterales</taxon>
        <taxon>Caulobacteraceae</taxon>
        <taxon>Caulobacter</taxon>
    </lineage>
</organism>
<evidence type="ECO:0000256" key="4">
    <source>
        <dbReference type="ARBA" id="ARBA00023136"/>
    </source>
</evidence>
<comment type="subcellular location">
    <subcellularLocation>
        <location evidence="1">Membrane</location>
        <topology evidence="1">Single-pass membrane protein</topology>
    </subcellularLocation>
</comment>
<dbReference type="SUPFAM" id="SSF74653">
    <property type="entry name" value="TolA/TonB C-terminal domain"/>
    <property type="match status" value="1"/>
</dbReference>
<feature type="domain" description="TonB C-terminal" evidence="7">
    <location>
        <begin position="27"/>
        <end position="102"/>
    </location>
</feature>
<reference evidence="9 10" key="1">
    <citation type="submission" date="2017-12" db="EMBL/GenBank/DDBJ databases">
        <title>The genome sequence of Caulobacter flavus CGMCC1 15093.</title>
        <authorList>
            <person name="Gao J."/>
            <person name="Mao X."/>
            <person name="Sun J."/>
        </authorList>
    </citation>
    <scope>NUCLEOTIDE SEQUENCE [LARGE SCALE GENOMIC DNA]</scope>
    <source>
        <strain evidence="9 10">CGMCC1 15093</strain>
    </source>
</reference>
<dbReference type="GO" id="GO:0055085">
    <property type="term" value="P:transmembrane transport"/>
    <property type="evidence" value="ECO:0007669"/>
    <property type="project" value="InterPro"/>
</dbReference>
<dbReference type="EMBL" id="CP026100">
    <property type="protein sequence ID" value="AYV45811.1"/>
    <property type="molecule type" value="Genomic_DNA"/>
</dbReference>
<dbReference type="Pfam" id="PF03544">
    <property type="entry name" value="TonB_C"/>
    <property type="match status" value="1"/>
</dbReference>
<dbReference type="Proteomes" id="UP000281192">
    <property type="component" value="Chromosome"/>
</dbReference>
<sequence>MSGDEQTGTTTYKPDWQRKPTADQMARYYPERAQREEIGGSATILCKVGDKGRLTDCQATREAPEGYGFGKAAVRLSAEFEMTPPPPELVGKKDVTIPITFSVPPSPPPFELPATPAQLGLVILTGLILLGGLLGLTHILRVDRQVDI</sequence>
<keyword evidence="2 6" id="KW-0812">Transmembrane</keyword>
<dbReference type="AlphaFoldDB" id="A0A2N5CTV4"/>
<evidence type="ECO:0000256" key="1">
    <source>
        <dbReference type="ARBA" id="ARBA00004167"/>
    </source>
</evidence>
<protein>
    <recommendedName>
        <fullName evidence="7">TonB C-terminal domain-containing protein</fullName>
    </recommendedName>
</protein>
<feature type="compositionally biased region" description="Polar residues" evidence="5">
    <location>
        <begin position="1"/>
        <end position="12"/>
    </location>
</feature>
<dbReference type="InterPro" id="IPR006260">
    <property type="entry name" value="TonB/TolA_C"/>
</dbReference>
<evidence type="ECO:0000313" key="9">
    <source>
        <dbReference type="EMBL" id="PLR15745.1"/>
    </source>
</evidence>
<dbReference type="RefSeq" id="WP_101713174.1">
    <property type="nucleotide sequence ID" value="NZ_CP026100.1"/>
</dbReference>
<keyword evidence="4 6" id="KW-0472">Membrane</keyword>
<dbReference type="OrthoDB" id="7201913at2"/>
<dbReference type="GO" id="GO:0016020">
    <property type="term" value="C:membrane"/>
    <property type="evidence" value="ECO:0007669"/>
    <property type="project" value="UniProtKB-SubCell"/>
</dbReference>
<dbReference type="KEGG" id="cfh:C1707_05840"/>